<dbReference type="EMBL" id="JBBPFD010000001">
    <property type="protein sequence ID" value="KAK7945237.1"/>
    <property type="molecule type" value="Genomic_DNA"/>
</dbReference>
<dbReference type="Proteomes" id="UP001460270">
    <property type="component" value="Unassembled WGS sequence"/>
</dbReference>
<keyword evidence="2" id="KW-1185">Reference proteome</keyword>
<sequence length="112" mass="12516">MSSEWLKGIDYPQAYPALNPTPLKLYDANYLLSADELSVKVALEDLGVTREHTLNNSVDLRSPITGVYRILLHRVQKRSSVEAVGYSQCIRSPGPRESRVRQCAKQEALCGL</sequence>
<gene>
    <name evidence="1" type="ORF">WMY93_000965</name>
</gene>
<evidence type="ECO:0000313" key="1">
    <source>
        <dbReference type="EMBL" id="KAK7945237.1"/>
    </source>
</evidence>
<comment type="caution">
    <text evidence="1">The sequence shown here is derived from an EMBL/GenBank/DDBJ whole genome shotgun (WGS) entry which is preliminary data.</text>
</comment>
<dbReference type="AlphaFoldDB" id="A0AAW0QBE6"/>
<reference evidence="2" key="1">
    <citation type="submission" date="2024-04" db="EMBL/GenBank/DDBJ databases">
        <title>Salinicola lusitanus LLJ914,a marine bacterium isolated from the Okinawa Trough.</title>
        <authorList>
            <person name="Li J."/>
        </authorList>
    </citation>
    <scope>NUCLEOTIDE SEQUENCE [LARGE SCALE GENOMIC DNA]</scope>
</reference>
<name>A0AAW0QBE6_9GOBI</name>
<evidence type="ECO:0000313" key="2">
    <source>
        <dbReference type="Proteomes" id="UP001460270"/>
    </source>
</evidence>
<accession>A0AAW0QBE6</accession>
<organism evidence="1 2">
    <name type="scientific">Mugilogobius chulae</name>
    <name type="common">yellowstripe goby</name>
    <dbReference type="NCBI Taxonomy" id="88201"/>
    <lineage>
        <taxon>Eukaryota</taxon>
        <taxon>Metazoa</taxon>
        <taxon>Chordata</taxon>
        <taxon>Craniata</taxon>
        <taxon>Vertebrata</taxon>
        <taxon>Euteleostomi</taxon>
        <taxon>Actinopterygii</taxon>
        <taxon>Neopterygii</taxon>
        <taxon>Teleostei</taxon>
        <taxon>Neoteleostei</taxon>
        <taxon>Acanthomorphata</taxon>
        <taxon>Gobiaria</taxon>
        <taxon>Gobiiformes</taxon>
        <taxon>Gobioidei</taxon>
        <taxon>Gobiidae</taxon>
        <taxon>Gobionellinae</taxon>
        <taxon>Mugilogobius</taxon>
    </lineage>
</organism>
<proteinExistence type="predicted"/>
<protein>
    <submittedName>
        <fullName evidence="1">Uncharacterized protein</fullName>
    </submittedName>
</protein>